<proteinExistence type="inferred from homology"/>
<dbReference type="Gene3D" id="1.20.1090.10">
    <property type="entry name" value="Dehydroquinate synthase-like - alpha domain"/>
    <property type="match status" value="1"/>
</dbReference>
<evidence type="ECO:0000256" key="3">
    <source>
        <dbReference type="ARBA" id="ARBA00022723"/>
    </source>
</evidence>
<dbReference type="AlphaFoldDB" id="A0AA37BQW4"/>
<dbReference type="InterPro" id="IPR023002">
    <property type="entry name" value="G1P_dehydrogenase_arc"/>
</dbReference>
<evidence type="ECO:0000256" key="12">
    <source>
        <dbReference type="PIRSR" id="PIRSR000112-1"/>
    </source>
</evidence>
<reference evidence="15" key="1">
    <citation type="journal article" date="2014" name="Int. J. Syst. Evol. Microbiol.">
        <title>Complete genome sequence of Corynebacterium casei LMG S-19264T (=DSM 44701T), isolated from a smear-ripened cheese.</title>
        <authorList>
            <consortium name="US DOE Joint Genome Institute (JGI-PGF)"/>
            <person name="Walter F."/>
            <person name="Albersmeier A."/>
            <person name="Kalinowski J."/>
            <person name="Ruckert C."/>
        </authorList>
    </citation>
    <scope>NUCLEOTIDE SEQUENCE</scope>
    <source>
        <strain evidence="15">JCM 13583</strain>
    </source>
</reference>
<dbReference type="PIRSF" id="PIRSF000112">
    <property type="entry name" value="Glycerol_dehydrogenase"/>
    <property type="match status" value="1"/>
</dbReference>
<dbReference type="HAMAP" id="MF_00497_A">
    <property type="entry name" value="G1P_dehydrogenase_A"/>
    <property type="match status" value="1"/>
</dbReference>
<comment type="pathway">
    <text evidence="11">Membrane lipid metabolism; glycerophospholipid metabolism.</text>
</comment>
<evidence type="ECO:0000256" key="7">
    <source>
        <dbReference type="ARBA" id="ARBA00023027"/>
    </source>
</evidence>
<evidence type="ECO:0000256" key="6">
    <source>
        <dbReference type="ARBA" id="ARBA00023002"/>
    </source>
</evidence>
<evidence type="ECO:0000256" key="8">
    <source>
        <dbReference type="ARBA" id="ARBA00023098"/>
    </source>
</evidence>
<accession>A0AA37BQW4</accession>
<keyword evidence="8 11" id="KW-0443">Lipid metabolism</keyword>
<comment type="catalytic activity">
    <reaction evidence="11">
        <text>sn-glycerol 1-phosphate + NAD(+) = dihydroxyacetone phosphate + NADH + H(+)</text>
        <dbReference type="Rhea" id="RHEA:21412"/>
        <dbReference type="ChEBI" id="CHEBI:15378"/>
        <dbReference type="ChEBI" id="CHEBI:57540"/>
        <dbReference type="ChEBI" id="CHEBI:57642"/>
        <dbReference type="ChEBI" id="CHEBI:57685"/>
        <dbReference type="ChEBI" id="CHEBI:57945"/>
        <dbReference type="EC" id="1.1.1.261"/>
    </reaction>
</comment>
<sequence length="352" mass="37851">MEFDKFRTMHFPRDVFVGHGVIENVGGVVSRNLRSGSVAVITGNTTYSMAGRTVAELIESSGFDVHVHITGEANTENLNMAEEFCREVGAGMVIGVGGGTKIDLAKKAAYELDLPFVSVPTSPSHDGIASPRASIKRSGCNLSEEAAMPVAIIADTSIMVKAPYRYLAAGAADVISNETAILDWKLANRLHGEDFSTSAAALSQYAARELIEKAHLIMPGVEESVWLVMKQILASGTAMAIASSSRPASGSEHLIAHSLEMLGAGNSIHGEQCAIGSVVSMYLHGGRWEELAETYRKIRLSIRAKDYNISDITMIKALSTAHRIRPERYTILGERDLSYSAAERALEITGII</sequence>
<comment type="caution">
    <text evidence="15">The sequence shown here is derived from an EMBL/GenBank/DDBJ whole genome shotgun (WGS) entry which is preliminary data.</text>
</comment>
<dbReference type="NCBIfam" id="NF002022">
    <property type="entry name" value="PRK00843.1"/>
    <property type="match status" value="1"/>
</dbReference>
<dbReference type="GO" id="GO:0005737">
    <property type="term" value="C:cytoplasm"/>
    <property type="evidence" value="ECO:0007669"/>
    <property type="project" value="UniProtKB-SubCell"/>
</dbReference>
<evidence type="ECO:0000256" key="10">
    <source>
        <dbReference type="ARBA" id="ARBA00023264"/>
    </source>
</evidence>
<keyword evidence="9 11" id="KW-0594">Phospholipid biosynthesis</keyword>
<keyword evidence="1 11" id="KW-0963">Cytoplasm</keyword>
<comment type="catalytic activity">
    <reaction evidence="11">
        <text>sn-glycerol 1-phosphate + NADP(+) = dihydroxyacetone phosphate + NADPH + H(+)</text>
        <dbReference type="Rhea" id="RHEA:21416"/>
        <dbReference type="ChEBI" id="CHEBI:15378"/>
        <dbReference type="ChEBI" id="CHEBI:57642"/>
        <dbReference type="ChEBI" id="CHEBI:57685"/>
        <dbReference type="ChEBI" id="CHEBI:57783"/>
        <dbReference type="ChEBI" id="CHEBI:58349"/>
        <dbReference type="EC" id="1.1.1.261"/>
    </reaction>
</comment>
<dbReference type="GO" id="GO:0046872">
    <property type="term" value="F:metal ion binding"/>
    <property type="evidence" value="ECO:0007669"/>
    <property type="project" value="UniProtKB-KW"/>
</dbReference>
<feature type="binding site" evidence="11">
    <location>
        <position position="257"/>
    </location>
    <ligand>
        <name>substrate</name>
    </ligand>
</feature>
<dbReference type="CDD" id="cd08173">
    <property type="entry name" value="Gro1PDH"/>
    <property type="match status" value="1"/>
</dbReference>
<gene>
    <name evidence="11" type="primary">egsA</name>
    <name evidence="15" type="ORF">GCM10007108_07110</name>
</gene>
<dbReference type="InterPro" id="IPR032837">
    <property type="entry name" value="G1PDH"/>
</dbReference>
<feature type="binding site" evidence="13">
    <location>
        <position position="126"/>
    </location>
    <ligand>
        <name>glycerol</name>
        <dbReference type="ChEBI" id="CHEBI:17754"/>
    </ligand>
</feature>
<evidence type="ECO:0000313" key="15">
    <source>
        <dbReference type="EMBL" id="GGM71576.1"/>
    </source>
</evidence>
<dbReference type="EMBL" id="BMNY01000001">
    <property type="protein sequence ID" value="GGM71576.1"/>
    <property type="molecule type" value="Genomic_DNA"/>
</dbReference>
<keyword evidence="4 11" id="KW-0862">Zinc</keyword>
<dbReference type="GO" id="GO:0050492">
    <property type="term" value="F:glycerol-1-phosphate dehydrogenase [NAD(P)+] activity"/>
    <property type="evidence" value="ECO:0007669"/>
    <property type="project" value="UniProtKB-UniRule"/>
</dbReference>
<evidence type="ECO:0000256" key="4">
    <source>
        <dbReference type="ARBA" id="ARBA00022833"/>
    </source>
</evidence>
<evidence type="ECO:0000256" key="9">
    <source>
        <dbReference type="ARBA" id="ARBA00023209"/>
    </source>
</evidence>
<evidence type="ECO:0000256" key="1">
    <source>
        <dbReference type="ARBA" id="ARBA00022490"/>
    </source>
</evidence>
<reference evidence="15" key="2">
    <citation type="submission" date="2022-09" db="EMBL/GenBank/DDBJ databases">
        <authorList>
            <person name="Sun Q."/>
            <person name="Ohkuma M."/>
        </authorList>
    </citation>
    <scope>NUCLEOTIDE SEQUENCE</scope>
    <source>
        <strain evidence="15">JCM 13583</strain>
    </source>
</reference>
<dbReference type="PANTHER" id="PTHR43616">
    <property type="entry name" value="GLYCEROL DEHYDROGENASE"/>
    <property type="match status" value="1"/>
</dbReference>
<dbReference type="EC" id="1.1.1.261" evidence="11"/>
<feature type="binding site" evidence="11 14">
    <location>
        <begin position="121"/>
        <end position="124"/>
    </location>
    <ligand>
        <name>NAD(+)</name>
        <dbReference type="ChEBI" id="CHEBI:57540"/>
    </ligand>
</feature>
<feature type="binding site" evidence="11">
    <location>
        <position position="126"/>
    </location>
    <ligand>
        <name>substrate</name>
    </ligand>
</feature>
<evidence type="ECO:0000256" key="11">
    <source>
        <dbReference type="HAMAP-Rule" id="MF_00497"/>
    </source>
</evidence>
<feature type="binding site" evidence="11 14">
    <location>
        <begin position="99"/>
        <end position="103"/>
    </location>
    <ligand>
        <name>NAD(+)</name>
        <dbReference type="ChEBI" id="CHEBI:57540"/>
    </ligand>
</feature>
<feature type="binding site" evidence="11">
    <location>
        <position position="269"/>
    </location>
    <ligand>
        <name>Zn(2+)</name>
        <dbReference type="ChEBI" id="CHEBI:29105"/>
        <note>catalytic</note>
    </ligand>
</feature>
<evidence type="ECO:0000313" key="16">
    <source>
        <dbReference type="Proteomes" id="UP000632195"/>
    </source>
</evidence>
<dbReference type="Proteomes" id="UP000632195">
    <property type="component" value="Unassembled WGS sequence"/>
</dbReference>
<keyword evidence="16" id="KW-1185">Reference proteome</keyword>
<feature type="binding site" evidence="12">
    <location>
        <position position="269"/>
    </location>
    <ligand>
        <name>glycerol</name>
        <dbReference type="ChEBI" id="CHEBI:17754"/>
    </ligand>
</feature>
<feature type="binding site" evidence="11">
    <location>
        <position position="173"/>
    </location>
    <ligand>
        <name>substrate</name>
    </ligand>
</feature>
<dbReference type="PANTHER" id="PTHR43616:SF5">
    <property type="entry name" value="GLYCEROL DEHYDROGENASE 1"/>
    <property type="match status" value="1"/>
</dbReference>
<feature type="binding site" evidence="11">
    <location>
        <position position="173"/>
    </location>
    <ligand>
        <name>Zn(2+)</name>
        <dbReference type="ChEBI" id="CHEBI:29105"/>
        <note>catalytic</note>
    </ligand>
</feature>
<keyword evidence="3 11" id="KW-0479">Metal-binding</keyword>
<comment type="cofactor">
    <cofactor evidence="11 12">
        <name>Zn(2+)</name>
        <dbReference type="ChEBI" id="CHEBI:29105"/>
    </cofactor>
    <text evidence="11 12">Binds 1 zinc ion per subunit.</text>
</comment>
<dbReference type="InterPro" id="IPR016205">
    <property type="entry name" value="Glycerol_DH"/>
</dbReference>
<feature type="binding site" evidence="11">
    <location>
        <position position="253"/>
    </location>
    <ligand>
        <name>Zn(2+)</name>
        <dbReference type="ChEBI" id="CHEBI:29105"/>
        <note>catalytic</note>
    </ligand>
</feature>
<feature type="binding site" evidence="12">
    <location>
        <position position="253"/>
    </location>
    <ligand>
        <name>glycerol</name>
        <dbReference type="ChEBI" id="CHEBI:17754"/>
    </ligand>
</feature>
<keyword evidence="7 11" id="KW-0520">NAD</keyword>
<comment type="function">
    <text evidence="11">Catalyzes the NAD(P)H-dependent reduction of dihydroxyacetonephosphate (DHAP or glycerone phosphate) to glycerol 1-phosphate (G1P). The G1P thus generated is used as the glycerophosphate backbone of phospholipids in the cellular membranes of Archaea.</text>
</comment>
<feature type="binding site" evidence="12">
    <location>
        <position position="173"/>
    </location>
    <ligand>
        <name>glycerol</name>
        <dbReference type="ChEBI" id="CHEBI:17754"/>
    </ligand>
</feature>
<dbReference type="Pfam" id="PF13685">
    <property type="entry name" value="Fe-ADH_2"/>
    <property type="match status" value="1"/>
</dbReference>
<evidence type="ECO:0000256" key="5">
    <source>
        <dbReference type="ARBA" id="ARBA00022857"/>
    </source>
</evidence>
<dbReference type="GO" id="GO:0008654">
    <property type="term" value="P:phospholipid biosynthetic process"/>
    <property type="evidence" value="ECO:0007669"/>
    <property type="project" value="UniProtKB-KW"/>
</dbReference>
<dbReference type="SUPFAM" id="SSF56796">
    <property type="entry name" value="Dehydroquinate synthase-like"/>
    <property type="match status" value="1"/>
</dbReference>
<dbReference type="RefSeq" id="WP_188680370.1">
    <property type="nucleotide sequence ID" value="NZ_BMNY01000001.1"/>
</dbReference>
<protein>
    <recommendedName>
        <fullName evidence="11">Glycerol-1-phosphate dehydrogenase [NAD(P)+]</fullName>
        <shortName evidence="11">G1P dehydrogenase</shortName>
        <shortName evidence="11">G1PDH</shortName>
        <ecNumber evidence="11">1.1.1.261</ecNumber>
    </recommendedName>
    <alternativeName>
        <fullName evidence="11">Enantiomeric glycerophosphate synthase</fullName>
    </alternativeName>
    <alternativeName>
        <fullName evidence="11">sn-glycerol-1-phosphate dehydrogenase</fullName>
    </alternativeName>
</protein>
<comment type="subcellular location">
    <subcellularLocation>
        <location evidence="11">Cytoplasm</location>
    </subcellularLocation>
</comment>
<dbReference type="GO" id="GO:0006650">
    <property type="term" value="P:glycerophospholipid metabolic process"/>
    <property type="evidence" value="ECO:0007669"/>
    <property type="project" value="UniProtKB-UniRule"/>
</dbReference>
<keyword evidence="5 11" id="KW-0521">NADP</keyword>
<keyword evidence="2 11" id="KW-0444">Lipid biosynthesis</keyword>
<keyword evidence="6 11" id="KW-0560">Oxidoreductase</keyword>
<evidence type="ECO:0000256" key="13">
    <source>
        <dbReference type="PIRSR" id="PIRSR000112-2"/>
    </source>
</evidence>
<dbReference type="Gene3D" id="3.40.50.1970">
    <property type="match status" value="1"/>
</dbReference>
<evidence type="ECO:0000256" key="2">
    <source>
        <dbReference type="ARBA" id="ARBA00022516"/>
    </source>
</evidence>
<feature type="binding site" evidence="11 14">
    <location>
        <position position="130"/>
    </location>
    <ligand>
        <name>NAD(+)</name>
        <dbReference type="ChEBI" id="CHEBI:57540"/>
    </ligand>
</feature>
<name>A0AA37BQW4_9ARCH</name>
<organism evidence="15 16">
    <name type="scientific">Thermogymnomonas acidicola</name>
    <dbReference type="NCBI Taxonomy" id="399579"/>
    <lineage>
        <taxon>Archaea</taxon>
        <taxon>Methanobacteriati</taxon>
        <taxon>Thermoplasmatota</taxon>
        <taxon>Thermoplasmata</taxon>
        <taxon>Thermoplasmatales</taxon>
        <taxon>Thermogymnomonas</taxon>
    </lineage>
</organism>
<keyword evidence="10 11" id="KW-1208">Phospholipid metabolism</keyword>
<evidence type="ECO:0000256" key="14">
    <source>
        <dbReference type="PIRSR" id="PIRSR000112-3"/>
    </source>
</evidence>
<comment type="similarity">
    <text evidence="11">Belongs to the glycerol-1-phosphate dehydrogenase family.</text>
</comment>